<name>A0A270B5I0_9PROT</name>
<sequence>MPVLRRTCFTPRIRSISALAGEAECRLSGSDNRKASKIEHVQLRPESTHEMWVAQIGTVIHVGNTDTINVTMTESLQITVRDGDGNVLDQRNG</sequence>
<protein>
    <submittedName>
        <fullName evidence="1">Uncharacterized protein</fullName>
    </submittedName>
</protein>
<dbReference type="AlphaFoldDB" id="A0A270B5I0"/>
<accession>A0A270B5I0</accession>
<evidence type="ECO:0000313" key="1">
    <source>
        <dbReference type="EMBL" id="PAL20030.1"/>
    </source>
</evidence>
<keyword evidence="2" id="KW-1185">Reference proteome</keyword>
<gene>
    <name evidence="1" type="ORF">B9K05_13335</name>
</gene>
<reference evidence="1 2" key="1">
    <citation type="submission" date="2017-04" db="EMBL/GenBank/DDBJ databases">
        <title>Kefir bacterial isolates.</title>
        <authorList>
            <person name="Kim Y."/>
            <person name="Blasche S."/>
            <person name="Patil K.R."/>
        </authorList>
    </citation>
    <scope>NUCLEOTIDE SEQUENCE [LARGE SCALE GENOMIC DNA]</scope>
    <source>
        <strain evidence="1 2">KR-2</strain>
    </source>
</reference>
<proteinExistence type="predicted"/>
<comment type="caution">
    <text evidence="1">The sequence shown here is derived from an EMBL/GenBank/DDBJ whole genome shotgun (WGS) entry which is preliminary data.</text>
</comment>
<dbReference type="EMBL" id="NDFP01000025">
    <property type="protein sequence ID" value="PAL20030.1"/>
    <property type="molecule type" value="Genomic_DNA"/>
</dbReference>
<dbReference type="Proteomes" id="UP000216033">
    <property type="component" value="Unassembled WGS sequence"/>
</dbReference>
<organism evidence="1 2">
    <name type="scientific">Acetobacter syzygii</name>
    <dbReference type="NCBI Taxonomy" id="146476"/>
    <lineage>
        <taxon>Bacteria</taxon>
        <taxon>Pseudomonadati</taxon>
        <taxon>Pseudomonadota</taxon>
        <taxon>Alphaproteobacteria</taxon>
        <taxon>Acetobacterales</taxon>
        <taxon>Acetobacteraceae</taxon>
        <taxon>Acetobacter</taxon>
    </lineage>
</organism>
<evidence type="ECO:0000313" key="2">
    <source>
        <dbReference type="Proteomes" id="UP000216033"/>
    </source>
</evidence>